<keyword evidence="3" id="KW-1185">Reference proteome</keyword>
<dbReference type="EMBL" id="CATOUU010000069">
    <property type="protein sequence ID" value="CAI9915264.1"/>
    <property type="molecule type" value="Genomic_DNA"/>
</dbReference>
<protein>
    <submittedName>
        <fullName evidence="2">Hypothetical_protein</fullName>
    </submittedName>
</protein>
<proteinExistence type="predicted"/>
<name>A0AA86TD29_9EUKA</name>
<evidence type="ECO:0000313" key="1">
    <source>
        <dbReference type="EMBL" id="CAI9915264.1"/>
    </source>
</evidence>
<reference evidence="2 3" key="2">
    <citation type="submission" date="2024-07" db="EMBL/GenBank/DDBJ databases">
        <authorList>
            <person name="Akdeniz Z."/>
        </authorList>
    </citation>
    <scope>NUCLEOTIDE SEQUENCE [LARGE SCALE GENOMIC DNA]</scope>
</reference>
<dbReference type="EMBL" id="CAXDID020000362">
    <property type="protein sequence ID" value="CAL6082229.1"/>
    <property type="molecule type" value="Genomic_DNA"/>
</dbReference>
<organism evidence="1">
    <name type="scientific">Hexamita inflata</name>
    <dbReference type="NCBI Taxonomy" id="28002"/>
    <lineage>
        <taxon>Eukaryota</taxon>
        <taxon>Metamonada</taxon>
        <taxon>Diplomonadida</taxon>
        <taxon>Hexamitidae</taxon>
        <taxon>Hexamitinae</taxon>
        <taxon>Hexamita</taxon>
    </lineage>
</organism>
<reference evidence="1" key="1">
    <citation type="submission" date="2023-06" db="EMBL/GenBank/DDBJ databases">
        <authorList>
            <person name="Kurt Z."/>
        </authorList>
    </citation>
    <scope>NUCLEOTIDE SEQUENCE</scope>
</reference>
<evidence type="ECO:0000313" key="3">
    <source>
        <dbReference type="Proteomes" id="UP001642409"/>
    </source>
</evidence>
<gene>
    <name evidence="1" type="ORF">HINF_LOCUS2909</name>
    <name evidence="2" type="ORF">HINF_LOCUS61021</name>
</gene>
<evidence type="ECO:0000313" key="2">
    <source>
        <dbReference type="EMBL" id="CAL6082229.1"/>
    </source>
</evidence>
<sequence>MKYNQDCLNYGNSTILGSGFTSNFESNDCSSYADVTIIDHQNIIMMINMELRFPIATRLQLWFYNRANPFVLLYQFQPLSYNLSQLSHKYQKSKIRPQCSILRIVESFRGLITQLQKNKENKQNYLTSLLIHNLSKTTKLEYFHNRLKFSVAMLDIYK</sequence>
<dbReference type="Proteomes" id="UP001642409">
    <property type="component" value="Unassembled WGS sequence"/>
</dbReference>
<accession>A0AA86TD29</accession>
<dbReference type="AlphaFoldDB" id="A0AA86TD29"/>
<comment type="caution">
    <text evidence="1">The sequence shown here is derived from an EMBL/GenBank/DDBJ whole genome shotgun (WGS) entry which is preliminary data.</text>
</comment>